<feature type="transmembrane region" description="Helical" evidence="1">
    <location>
        <begin position="36"/>
        <end position="54"/>
    </location>
</feature>
<feature type="transmembrane region" description="Helical" evidence="1">
    <location>
        <begin position="12"/>
        <end position="30"/>
    </location>
</feature>
<dbReference type="RefSeq" id="WP_128465143.1">
    <property type="nucleotide sequence ID" value="NZ_CP035108.1"/>
</dbReference>
<accession>A0A3R5X0Z6</accession>
<evidence type="ECO:0000256" key="1">
    <source>
        <dbReference type="SAM" id="Phobius"/>
    </source>
</evidence>
<feature type="transmembrane region" description="Helical" evidence="1">
    <location>
        <begin position="101"/>
        <end position="122"/>
    </location>
</feature>
<keyword evidence="1" id="KW-0472">Membrane</keyword>
<gene>
    <name evidence="2" type="ORF">EP073_00080</name>
</gene>
<dbReference type="Proteomes" id="UP000287502">
    <property type="component" value="Chromosome"/>
</dbReference>
<reference evidence="2 3" key="1">
    <citation type="submission" date="2019-01" db="EMBL/GenBank/DDBJ databases">
        <title>Geovibrio thiophilus DSM 11263, complete genome.</title>
        <authorList>
            <person name="Spring S."/>
            <person name="Bunk B."/>
            <person name="Sproer C."/>
        </authorList>
    </citation>
    <scope>NUCLEOTIDE SEQUENCE [LARGE SCALE GENOMIC DNA]</scope>
    <source>
        <strain evidence="2 3">DSM 11263</strain>
    </source>
</reference>
<evidence type="ECO:0000313" key="3">
    <source>
        <dbReference type="Proteomes" id="UP000287502"/>
    </source>
</evidence>
<protein>
    <submittedName>
        <fullName evidence="2">Uncharacterized protein</fullName>
    </submittedName>
</protein>
<keyword evidence="1" id="KW-1133">Transmembrane helix</keyword>
<sequence length="135" mass="15648">MNKADYLIFKILKLIVYSTIALHIGVLLFGDSFQRLYYLLAFVTVMFFYTFIALKKSKKHPAPPKGGEIKDKDWGLLRLSDTPFGKIDKAFYEYYLESNKIVFFLCVFLIGFIYYIGILLVIETAGLSAFLLRFL</sequence>
<dbReference type="KEGG" id="gtl:EP073_00080"/>
<keyword evidence="1" id="KW-0812">Transmembrane</keyword>
<proteinExistence type="predicted"/>
<evidence type="ECO:0000313" key="2">
    <source>
        <dbReference type="EMBL" id="QAR31856.1"/>
    </source>
</evidence>
<organism evidence="2 3">
    <name type="scientific">Geovibrio thiophilus</name>
    <dbReference type="NCBI Taxonomy" id="139438"/>
    <lineage>
        <taxon>Bacteria</taxon>
        <taxon>Pseudomonadati</taxon>
        <taxon>Deferribacterota</taxon>
        <taxon>Deferribacteres</taxon>
        <taxon>Deferribacterales</taxon>
        <taxon>Geovibrionaceae</taxon>
        <taxon>Geovibrio</taxon>
    </lineage>
</organism>
<name>A0A3R5X0Z6_9BACT</name>
<dbReference type="AlphaFoldDB" id="A0A3R5X0Z6"/>
<dbReference type="EMBL" id="CP035108">
    <property type="protein sequence ID" value="QAR31856.1"/>
    <property type="molecule type" value="Genomic_DNA"/>
</dbReference>
<keyword evidence="3" id="KW-1185">Reference proteome</keyword>